<dbReference type="InterPro" id="IPR003661">
    <property type="entry name" value="HisK_dim/P_dom"/>
</dbReference>
<evidence type="ECO:0000256" key="4">
    <source>
        <dbReference type="ARBA" id="ARBA00022679"/>
    </source>
</evidence>
<dbReference type="Gene3D" id="1.10.287.130">
    <property type="match status" value="1"/>
</dbReference>
<dbReference type="CDD" id="cd00075">
    <property type="entry name" value="HATPase"/>
    <property type="match status" value="1"/>
</dbReference>
<keyword evidence="5 8" id="KW-0418">Kinase</keyword>
<dbReference type="SMART" id="SM00388">
    <property type="entry name" value="HisKA"/>
    <property type="match status" value="1"/>
</dbReference>
<name>A0A127P5K8_9BURK</name>
<dbReference type="InterPro" id="IPR050351">
    <property type="entry name" value="BphY/WalK/GraS-like"/>
</dbReference>
<evidence type="ECO:0000256" key="1">
    <source>
        <dbReference type="ARBA" id="ARBA00000085"/>
    </source>
</evidence>
<dbReference type="InterPro" id="IPR036097">
    <property type="entry name" value="HisK_dim/P_sf"/>
</dbReference>
<dbReference type="AlphaFoldDB" id="A0A127P5K8"/>
<proteinExistence type="predicted"/>
<dbReference type="CDD" id="cd00082">
    <property type="entry name" value="HisKA"/>
    <property type="match status" value="1"/>
</dbReference>
<evidence type="ECO:0000256" key="3">
    <source>
        <dbReference type="ARBA" id="ARBA00022553"/>
    </source>
</evidence>
<protein>
    <recommendedName>
        <fullName evidence="2">histidine kinase</fullName>
        <ecNumber evidence="2">2.7.13.3</ecNumber>
    </recommendedName>
</protein>
<dbReference type="InterPro" id="IPR004358">
    <property type="entry name" value="Sig_transdc_His_kin-like_C"/>
</dbReference>
<dbReference type="PATRIC" id="fig|158899.10.peg.201"/>
<accession>A0A127P5K8</accession>
<dbReference type="Pfam" id="PF00512">
    <property type="entry name" value="HisKA"/>
    <property type="match status" value="1"/>
</dbReference>
<dbReference type="Gene3D" id="3.30.565.10">
    <property type="entry name" value="Histidine kinase-like ATPase, C-terminal domain"/>
    <property type="match status" value="1"/>
</dbReference>
<keyword evidence="6" id="KW-0472">Membrane</keyword>
<evidence type="ECO:0000256" key="6">
    <source>
        <dbReference type="SAM" id="Phobius"/>
    </source>
</evidence>
<evidence type="ECO:0000256" key="2">
    <source>
        <dbReference type="ARBA" id="ARBA00012438"/>
    </source>
</evidence>
<comment type="catalytic activity">
    <reaction evidence="1">
        <text>ATP + protein L-histidine = ADP + protein N-phospho-L-histidine.</text>
        <dbReference type="EC" id="2.7.13.3"/>
    </reaction>
</comment>
<dbReference type="GO" id="GO:0000156">
    <property type="term" value="F:phosphorelay response regulator activity"/>
    <property type="evidence" value="ECO:0007669"/>
    <property type="project" value="TreeGrafter"/>
</dbReference>
<dbReference type="EC" id="2.7.13.3" evidence="2"/>
<dbReference type="PANTHER" id="PTHR42878:SF14">
    <property type="entry name" value="OSMOLARITY TWO-COMPONENT SYSTEM PROTEIN SSK1"/>
    <property type="match status" value="1"/>
</dbReference>
<organism evidence="8">
    <name type="scientific">Collimonas fungivorans</name>
    <dbReference type="NCBI Taxonomy" id="158899"/>
    <lineage>
        <taxon>Bacteria</taxon>
        <taxon>Pseudomonadati</taxon>
        <taxon>Pseudomonadota</taxon>
        <taxon>Betaproteobacteria</taxon>
        <taxon>Burkholderiales</taxon>
        <taxon>Oxalobacteraceae</taxon>
        <taxon>Collimonas</taxon>
    </lineage>
</organism>
<keyword evidence="6" id="KW-1133">Transmembrane helix</keyword>
<feature type="transmembrane region" description="Helical" evidence="6">
    <location>
        <begin position="92"/>
        <end position="113"/>
    </location>
</feature>
<dbReference type="RefSeq" id="WP_061538345.1">
    <property type="nucleotide sequence ID" value="NZ_CP013232.1"/>
</dbReference>
<evidence type="ECO:0000259" key="7">
    <source>
        <dbReference type="PROSITE" id="PS50109"/>
    </source>
</evidence>
<dbReference type="PANTHER" id="PTHR42878">
    <property type="entry name" value="TWO-COMPONENT HISTIDINE KINASE"/>
    <property type="match status" value="1"/>
</dbReference>
<reference evidence="8 9" key="1">
    <citation type="submission" date="2015-11" db="EMBL/GenBank/DDBJ databases">
        <title>Exploring the genomic traits of fungus-feeding bacterial genus Collimonas.</title>
        <authorList>
            <person name="Song C."/>
            <person name="Schmidt R."/>
            <person name="de Jager V."/>
            <person name="Krzyzanowska D."/>
            <person name="Jongedijk E."/>
            <person name="Cankar K."/>
            <person name="Beekwilder J."/>
            <person name="van Veen A."/>
            <person name="de Boer W."/>
            <person name="van Veen J.A."/>
            <person name="Garbeva P."/>
        </authorList>
    </citation>
    <scope>NUCLEOTIDE SEQUENCE [LARGE SCALE GENOMIC DNA]</scope>
    <source>
        <strain evidence="8 9">Ter6</strain>
    </source>
</reference>
<dbReference type="EMBL" id="CP013232">
    <property type="protein sequence ID" value="AMO92935.1"/>
    <property type="molecule type" value="Genomic_DNA"/>
</dbReference>
<feature type="domain" description="Histidine kinase" evidence="7">
    <location>
        <begin position="207"/>
        <end position="427"/>
    </location>
</feature>
<dbReference type="GO" id="GO:0007234">
    <property type="term" value="P:osmosensory signaling via phosphorelay pathway"/>
    <property type="evidence" value="ECO:0007669"/>
    <property type="project" value="TreeGrafter"/>
</dbReference>
<evidence type="ECO:0000313" key="9">
    <source>
        <dbReference type="Proteomes" id="UP000072421"/>
    </source>
</evidence>
<sequence length="439" mass="49801">MIENISSWKSKRWRAWERAASRWWLSINTQFNDMANRVAILAWVAVIGMPLYYVVWAYWFPQPYENLSLRLFCVALCGPIILIRHLRQKKWLAAYFFVCLTFGLPFFFTFMFLMNDGSAVWGQSLLIGLILLFHFDTTLAFLSYVIGTLLAYVVYSIVHGSLMPLSPEMLEQVPIQLFAVFTVSLAKVGRKVLAREKLAGMATALATVSHELRTPLRSINANARGLSRLLQENAPQATPSQVPMEKALARIELEVRHMNNVIDLFLLSASTGRENLVPKDIVSMAAVVDLMMQRYPFVNQEQRELVAITIRSDFRLLGQVELCSMVLINLLRNALTSVQRVGKGRIRIVLDGARPRPRLLFIDTGCGIEAGRTSQIFERFYAYPESSGTGIGLAFCKDVLEAWGARIRVVSRPLRYTIFVLDFPPIVQQKAADMRSLLN</sequence>
<dbReference type="OrthoDB" id="8573961at2"/>
<dbReference type="SMART" id="SM00387">
    <property type="entry name" value="HATPase_c"/>
    <property type="match status" value="1"/>
</dbReference>
<dbReference type="SUPFAM" id="SSF47384">
    <property type="entry name" value="Homodimeric domain of signal transducing histidine kinase"/>
    <property type="match status" value="1"/>
</dbReference>
<feature type="transmembrane region" description="Helical" evidence="6">
    <location>
        <begin position="40"/>
        <end position="60"/>
    </location>
</feature>
<gene>
    <name evidence="8" type="ORF">CFter6_0204</name>
</gene>
<dbReference type="Proteomes" id="UP000072421">
    <property type="component" value="Chromosome"/>
</dbReference>
<dbReference type="InterPro" id="IPR005467">
    <property type="entry name" value="His_kinase_dom"/>
</dbReference>
<dbReference type="PROSITE" id="PS50109">
    <property type="entry name" value="HIS_KIN"/>
    <property type="match status" value="1"/>
</dbReference>
<keyword evidence="3" id="KW-0597">Phosphoprotein</keyword>
<feature type="transmembrane region" description="Helical" evidence="6">
    <location>
        <begin position="125"/>
        <end position="155"/>
    </location>
</feature>
<dbReference type="InterPro" id="IPR036890">
    <property type="entry name" value="HATPase_C_sf"/>
</dbReference>
<dbReference type="GO" id="GO:0000155">
    <property type="term" value="F:phosphorelay sensor kinase activity"/>
    <property type="evidence" value="ECO:0007669"/>
    <property type="project" value="InterPro"/>
</dbReference>
<dbReference type="SUPFAM" id="SSF55874">
    <property type="entry name" value="ATPase domain of HSP90 chaperone/DNA topoisomerase II/histidine kinase"/>
    <property type="match status" value="1"/>
</dbReference>
<evidence type="ECO:0000313" key="8">
    <source>
        <dbReference type="EMBL" id="AMO92935.1"/>
    </source>
</evidence>
<dbReference type="Pfam" id="PF02518">
    <property type="entry name" value="HATPase_c"/>
    <property type="match status" value="1"/>
</dbReference>
<dbReference type="InterPro" id="IPR003594">
    <property type="entry name" value="HATPase_dom"/>
</dbReference>
<evidence type="ECO:0000256" key="5">
    <source>
        <dbReference type="ARBA" id="ARBA00022777"/>
    </source>
</evidence>
<dbReference type="GO" id="GO:0030295">
    <property type="term" value="F:protein kinase activator activity"/>
    <property type="evidence" value="ECO:0007669"/>
    <property type="project" value="TreeGrafter"/>
</dbReference>
<feature type="transmembrane region" description="Helical" evidence="6">
    <location>
        <begin position="67"/>
        <end position="86"/>
    </location>
</feature>
<keyword evidence="6" id="KW-0812">Transmembrane</keyword>
<dbReference type="PRINTS" id="PR00344">
    <property type="entry name" value="BCTRLSENSOR"/>
</dbReference>
<keyword evidence="4" id="KW-0808">Transferase</keyword>